<dbReference type="Gene3D" id="3.40.50.150">
    <property type="entry name" value="Vaccinia Virus protein VP39"/>
    <property type="match status" value="1"/>
</dbReference>
<evidence type="ECO:0000256" key="2">
    <source>
        <dbReference type="ARBA" id="ARBA00022603"/>
    </source>
</evidence>
<keyword evidence="5 9" id="KW-0819">tRNA processing</keyword>
<dbReference type="GO" id="GO:0002940">
    <property type="term" value="P:tRNA N2-guanine methylation"/>
    <property type="evidence" value="ECO:0007669"/>
    <property type="project" value="TreeGrafter"/>
</dbReference>
<dbReference type="InterPro" id="IPR029063">
    <property type="entry name" value="SAM-dependent_MTases_sf"/>
</dbReference>
<sequence length="637" mass="71355">MTESSISSDLCFNGSSSEYIHEGKVKIHKTNDDIFYNPAQVFNRDISLIAIKSFLALRRKNLSEKYFKRLDFAIKGTGNKNNEQNNHTSNDLNGNTSVISKEDGSSRFSVTALEPLGASGLRSIRYIKELPNEIDHVICGDIDPVAVERMQQNFELNSIPPEKYSCICADARKLLSLSTPSLIKQVISPNQFSIESILSSLLGGGKKVSNSSNSSNSGFTIVDIDPYGTCAPYIDGTVHACEEDGLACFTATDMPVLCGNVPEVTFYKYGGNALKKSYGHELSLRLLLNTIITTAAKYQKSIIPLLSISVDFYVRVFVKIKTSPIRCKDISNTTGLLLQCTNCPSFHIVNFGDKVYNSKKRLRETKKNLGRNKFENCVDNLDYEEKKLHSNTSTNNDSGVNSLKDCNKLKYKAGQLNLNLYEGSLEDIKCKECFSGKYCIGGPIYTGKLYDDDFVEEMLNECKKIEEFPISNCNQLDSNTENVNIDYCTLDGITMNKKIKGLLTAIKDELKDCVLHYHIPSLCNFLGIEMIRPLLFQSALRHLGYKSSHFHRDPLSLKTNAPNKVVMDILRSWAILNPSKNKKNNKFLDVQVTTENIKFDIHPDVLLESKANYGPRWLPNPEANWGPISRPKNSGQH</sequence>
<evidence type="ECO:0000256" key="3">
    <source>
        <dbReference type="ARBA" id="ARBA00022679"/>
    </source>
</evidence>
<organism evidence="10 11">
    <name type="scientific">Cryptosporidium meleagridis</name>
    <dbReference type="NCBI Taxonomy" id="93969"/>
    <lineage>
        <taxon>Eukaryota</taxon>
        <taxon>Sar</taxon>
        <taxon>Alveolata</taxon>
        <taxon>Apicomplexa</taxon>
        <taxon>Conoidasida</taxon>
        <taxon>Coccidia</taxon>
        <taxon>Eucoccidiorida</taxon>
        <taxon>Eimeriorina</taxon>
        <taxon>Cryptosporidiidae</taxon>
        <taxon>Cryptosporidium</taxon>
    </lineage>
</organism>
<comment type="caution">
    <text evidence="10">The sequence shown here is derived from an EMBL/GenBank/DDBJ whole genome shotgun (WGS) entry which is preliminary data.</text>
</comment>
<evidence type="ECO:0000313" key="10">
    <source>
        <dbReference type="EMBL" id="POM83946.1"/>
    </source>
</evidence>
<dbReference type="GO" id="GO:0005634">
    <property type="term" value="C:nucleus"/>
    <property type="evidence" value="ECO:0007669"/>
    <property type="project" value="TreeGrafter"/>
</dbReference>
<dbReference type="Proteomes" id="UP000236928">
    <property type="component" value="Unassembled WGS sequence"/>
</dbReference>
<gene>
    <name evidence="10" type="ORF">CmeUKMEL1_09935</name>
</gene>
<name>A0A2P4Z1P7_9CRYT</name>
<evidence type="ECO:0000256" key="8">
    <source>
        <dbReference type="ARBA" id="ARBA00051897"/>
    </source>
</evidence>
<evidence type="ECO:0000256" key="4">
    <source>
        <dbReference type="ARBA" id="ARBA00022691"/>
    </source>
</evidence>
<dbReference type="SUPFAM" id="SSF53335">
    <property type="entry name" value="S-adenosyl-L-methionine-dependent methyltransferases"/>
    <property type="match status" value="1"/>
</dbReference>
<evidence type="ECO:0000256" key="7">
    <source>
        <dbReference type="ARBA" id="ARBA00039099"/>
    </source>
</evidence>
<keyword evidence="1 9" id="KW-0820">tRNA-binding</keyword>
<dbReference type="GO" id="GO:0000049">
    <property type="term" value="F:tRNA binding"/>
    <property type="evidence" value="ECO:0007669"/>
    <property type="project" value="UniProtKB-UniRule"/>
</dbReference>
<dbReference type="EC" id="2.1.1.216" evidence="7 9"/>
<dbReference type="VEuPathDB" id="CryptoDB:CmeUKMEL1_09935"/>
<dbReference type="AlphaFoldDB" id="A0A2P4Z1P7"/>
<keyword evidence="3 9" id="KW-0808">Transferase</keyword>
<evidence type="ECO:0000256" key="6">
    <source>
        <dbReference type="ARBA" id="ARBA00022884"/>
    </source>
</evidence>
<keyword evidence="11" id="KW-1185">Reference proteome</keyword>
<dbReference type="InterPro" id="IPR002905">
    <property type="entry name" value="Trm1"/>
</dbReference>
<reference evidence="10 11" key="1">
    <citation type="submission" date="2014-04" db="EMBL/GenBank/DDBJ databases">
        <title>Comparative Genomics of Cryptosporidium Species.</title>
        <authorList>
            <person name="Silva J.C."/>
            <person name="Su Q."/>
            <person name="Chalmers R."/>
            <person name="Chibucos M.C."/>
            <person name="Elwin K."/>
            <person name="Godinez A."/>
            <person name="Guo F."/>
            <person name="Huynh K."/>
            <person name="Orvis J."/>
            <person name="Ott S."/>
            <person name="Sadzewicz L."/>
            <person name="Sengamalay N."/>
            <person name="Shetty A."/>
            <person name="Sun M."/>
            <person name="Tallon L."/>
            <person name="Xiao L."/>
            <person name="Zhang H."/>
            <person name="Fraser C.M."/>
            <person name="Zhu G."/>
            <person name="Kissinger J."/>
            <person name="Widmer G."/>
        </authorList>
    </citation>
    <scope>NUCLEOTIDE SEQUENCE [LARGE SCALE GENOMIC DNA]</scope>
    <source>
        <strain evidence="10 11">UKMEL1</strain>
    </source>
</reference>
<keyword evidence="2 9" id="KW-0489">Methyltransferase</keyword>
<evidence type="ECO:0000313" key="11">
    <source>
        <dbReference type="Proteomes" id="UP000236928"/>
    </source>
</evidence>
<evidence type="ECO:0000256" key="5">
    <source>
        <dbReference type="ARBA" id="ARBA00022694"/>
    </source>
</evidence>
<dbReference type="PANTHER" id="PTHR10631">
    <property type="entry name" value="N 2 ,N 2 -DIMETHYLGUANOSINE TRNA METHYLTRANSFERASE"/>
    <property type="match status" value="1"/>
</dbReference>
<comment type="catalytic activity">
    <reaction evidence="8 9">
        <text>guanosine(26) in tRNA + 2 S-adenosyl-L-methionine = N(2)-dimethylguanosine(26) in tRNA + 2 S-adenosyl-L-homocysteine + 2 H(+)</text>
        <dbReference type="Rhea" id="RHEA:43140"/>
        <dbReference type="Rhea" id="RHEA-COMP:10359"/>
        <dbReference type="Rhea" id="RHEA-COMP:10360"/>
        <dbReference type="ChEBI" id="CHEBI:15378"/>
        <dbReference type="ChEBI" id="CHEBI:57856"/>
        <dbReference type="ChEBI" id="CHEBI:59789"/>
        <dbReference type="ChEBI" id="CHEBI:74269"/>
        <dbReference type="ChEBI" id="CHEBI:74513"/>
        <dbReference type="EC" id="2.1.1.216"/>
    </reaction>
</comment>
<protein>
    <recommendedName>
        <fullName evidence="7 9">tRNA (guanine(26)-N(2))-dimethyltransferase</fullName>
        <ecNumber evidence="7 9">2.1.1.216</ecNumber>
    </recommendedName>
</protein>
<dbReference type="EMBL" id="JIBK01000030">
    <property type="protein sequence ID" value="POM83946.1"/>
    <property type="molecule type" value="Genomic_DNA"/>
</dbReference>
<proteinExistence type="inferred from homology"/>
<keyword evidence="6 9" id="KW-0694">RNA-binding</keyword>
<accession>A0A2P4Z1P7</accession>
<dbReference type="PROSITE" id="PS51626">
    <property type="entry name" value="SAM_MT_TRM1"/>
    <property type="match status" value="1"/>
</dbReference>
<comment type="similarity">
    <text evidence="9">Belongs to the class I-like SAM-binding methyltransferase superfamily. Trm1 family.</text>
</comment>
<evidence type="ECO:0000256" key="9">
    <source>
        <dbReference type="PROSITE-ProRule" id="PRU00958"/>
    </source>
</evidence>
<dbReference type="Pfam" id="PF02005">
    <property type="entry name" value="TRM"/>
    <property type="match status" value="2"/>
</dbReference>
<dbReference type="GO" id="GO:0160104">
    <property type="term" value="F:tRNA (guanine(26)-N2)-dimethyltransferase activity"/>
    <property type="evidence" value="ECO:0007669"/>
    <property type="project" value="UniProtKB-UniRule"/>
</dbReference>
<dbReference type="OrthoDB" id="6349953at2759"/>
<keyword evidence="4 9" id="KW-0949">S-adenosyl-L-methionine</keyword>
<dbReference type="Gene3D" id="3.30.56.70">
    <property type="entry name" value="N2,N2-dimethylguanosine tRNA methyltransferase, C-terminal domain"/>
    <property type="match status" value="1"/>
</dbReference>
<dbReference type="PANTHER" id="PTHR10631:SF3">
    <property type="entry name" value="TRNA (GUANINE(26)-N(2))-DIMETHYLTRANSFERASE"/>
    <property type="match status" value="1"/>
</dbReference>
<dbReference type="FunFam" id="3.30.56.70:FF:000001">
    <property type="entry name" value="tRNA (guanine(26)-N(2))-dimethyltransferase"/>
    <property type="match status" value="1"/>
</dbReference>
<evidence type="ECO:0000256" key="1">
    <source>
        <dbReference type="ARBA" id="ARBA00022555"/>
    </source>
</evidence>
<dbReference type="InterPro" id="IPR042296">
    <property type="entry name" value="tRNA_met_Trm1_C"/>
</dbReference>